<feature type="compositionally biased region" description="Basic residues" evidence="1">
    <location>
        <begin position="10"/>
        <end position="28"/>
    </location>
</feature>
<organism evidence="3 4">
    <name type="scientific">Occultella glacieicola</name>
    <dbReference type="NCBI Taxonomy" id="2518684"/>
    <lineage>
        <taxon>Bacteria</taxon>
        <taxon>Bacillati</taxon>
        <taxon>Actinomycetota</taxon>
        <taxon>Actinomycetes</taxon>
        <taxon>Micrococcales</taxon>
        <taxon>Ruaniaceae</taxon>
        <taxon>Occultella</taxon>
    </lineage>
</organism>
<evidence type="ECO:0000313" key="4">
    <source>
        <dbReference type="Proteomes" id="UP000504882"/>
    </source>
</evidence>
<comment type="caution">
    <text evidence="3">The sequence shown here is derived from an EMBL/GenBank/DDBJ whole genome shotgun (WGS) entry which is preliminary data.</text>
</comment>
<proteinExistence type="predicted"/>
<feature type="region of interest" description="Disordered" evidence="1">
    <location>
        <begin position="1"/>
        <end position="30"/>
    </location>
</feature>
<sequence length="132" mass="14476">MGEESPGGRRFTRRRRANAPGGRQHRHEVKVTPEEEAVLLRLALAQEVTVPRLLVESALASETGETATERRNAIAELFRAHRLLAAISNNVNQMAKATNATGEVQEDLVETLRAVRRTAGRIDEAIDGLSLS</sequence>
<protein>
    <submittedName>
        <fullName evidence="3">Plasmid mobilization relaxosome protein MobC</fullName>
    </submittedName>
</protein>
<evidence type="ECO:0000256" key="1">
    <source>
        <dbReference type="SAM" id="MobiDB-lite"/>
    </source>
</evidence>
<dbReference type="EMBL" id="SMNA01000020">
    <property type="protein sequence ID" value="TDE88144.1"/>
    <property type="molecule type" value="Genomic_DNA"/>
</dbReference>
<gene>
    <name evidence="3" type="primary">mobC</name>
    <name evidence="3" type="ORF">EXU48_23765</name>
</gene>
<keyword evidence="4" id="KW-1185">Reference proteome</keyword>
<reference evidence="3 4" key="1">
    <citation type="submission" date="2019-03" db="EMBL/GenBank/DDBJ databases">
        <title>Genomic features of bacteria from cold environments.</title>
        <authorList>
            <person name="Shen L."/>
        </authorList>
    </citation>
    <scope>NUCLEOTIDE SEQUENCE [LARGE SCALE GENOMIC DNA]</scope>
    <source>
        <strain evidence="4">T3246-1</strain>
    </source>
</reference>
<evidence type="ECO:0000313" key="3">
    <source>
        <dbReference type="EMBL" id="TDE88144.1"/>
    </source>
</evidence>
<accession>A0ABY2DYP6</accession>
<name>A0ABY2DYP6_9MICO</name>
<dbReference type="InterPro" id="IPR008687">
    <property type="entry name" value="MobC"/>
</dbReference>
<dbReference type="Pfam" id="PF05713">
    <property type="entry name" value="MobC"/>
    <property type="match status" value="1"/>
</dbReference>
<evidence type="ECO:0000259" key="2">
    <source>
        <dbReference type="Pfam" id="PF05713"/>
    </source>
</evidence>
<dbReference type="Proteomes" id="UP000504882">
    <property type="component" value="Unassembled WGS sequence"/>
</dbReference>
<feature type="domain" description="Bacterial mobilisation" evidence="2">
    <location>
        <begin position="84"/>
        <end position="123"/>
    </location>
</feature>